<evidence type="ECO:0000259" key="9">
    <source>
        <dbReference type="Pfam" id="PF00534"/>
    </source>
</evidence>
<proteinExistence type="inferred from homology"/>
<keyword evidence="12" id="KW-1185">Reference proteome</keyword>
<dbReference type="SUPFAM" id="SSF53756">
    <property type="entry name" value="UDP-Glycosyltransferase/glycogen phosphorylase"/>
    <property type="match status" value="1"/>
</dbReference>
<evidence type="ECO:0000313" key="12">
    <source>
        <dbReference type="Proteomes" id="UP000480684"/>
    </source>
</evidence>
<dbReference type="PANTHER" id="PTHR45825:SF11">
    <property type="entry name" value="ALPHA AMYLASE DOMAIN-CONTAINING PROTEIN"/>
    <property type="match status" value="1"/>
</dbReference>
<keyword evidence="6 8" id="KW-0808">Transferase</keyword>
<dbReference type="Pfam" id="PF08323">
    <property type="entry name" value="Glyco_transf_5"/>
    <property type="match status" value="1"/>
</dbReference>
<dbReference type="Gene3D" id="3.40.50.2000">
    <property type="entry name" value="Glycogen Phosphorylase B"/>
    <property type="match status" value="2"/>
</dbReference>
<dbReference type="GO" id="GO:0009011">
    <property type="term" value="F:alpha-1,4-glucan glucosyltransferase (ADP-glucose donor) activity"/>
    <property type="evidence" value="ECO:0007669"/>
    <property type="project" value="UniProtKB-UniRule"/>
</dbReference>
<evidence type="ECO:0000256" key="4">
    <source>
        <dbReference type="ARBA" id="ARBA00010281"/>
    </source>
</evidence>
<evidence type="ECO:0000256" key="2">
    <source>
        <dbReference type="ARBA" id="ARBA00002764"/>
    </source>
</evidence>
<dbReference type="NCBIfam" id="NF001899">
    <property type="entry name" value="PRK00654.1-2"/>
    <property type="match status" value="1"/>
</dbReference>
<evidence type="ECO:0000256" key="6">
    <source>
        <dbReference type="ARBA" id="ARBA00022679"/>
    </source>
</evidence>
<dbReference type="NCBIfam" id="TIGR02095">
    <property type="entry name" value="glgA"/>
    <property type="match status" value="1"/>
</dbReference>
<keyword evidence="7 8" id="KW-0320">Glycogen biosynthesis</keyword>
<feature type="domain" description="Glycosyl transferase family 1" evidence="9">
    <location>
        <begin position="296"/>
        <end position="457"/>
    </location>
</feature>
<comment type="pathway">
    <text evidence="3 8">Glycan biosynthesis; glycogen biosynthesis.</text>
</comment>
<name>A0A7C9UYE8_9PROT</name>
<evidence type="ECO:0000259" key="10">
    <source>
        <dbReference type="Pfam" id="PF08323"/>
    </source>
</evidence>
<dbReference type="GO" id="GO:0004373">
    <property type="term" value="F:alpha-1,4-glucan glucosyltransferase (UDP-glucose donor) activity"/>
    <property type="evidence" value="ECO:0007669"/>
    <property type="project" value="InterPro"/>
</dbReference>
<dbReference type="EMBL" id="JAAIYP010000033">
    <property type="protein sequence ID" value="NFV79693.1"/>
    <property type="molecule type" value="Genomic_DNA"/>
</dbReference>
<protein>
    <recommendedName>
        <fullName evidence="8">Glycogen synthase</fullName>
        <ecNumber evidence="8">2.4.1.21</ecNumber>
    </recommendedName>
    <alternativeName>
        <fullName evidence="8">Starch [bacterial glycogen] synthase</fullName>
    </alternativeName>
</protein>
<dbReference type="GO" id="GO:0005829">
    <property type="term" value="C:cytosol"/>
    <property type="evidence" value="ECO:0007669"/>
    <property type="project" value="TreeGrafter"/>
</dbReference>
<dbReference type="InterPro" id="IPR001296">
    <property type="entry name" value="Glyco_trans_1"/>
</dbReference>
<dbReference type="Proteomes" id="UP000480684">
    <property type="component" value="Unassembled WGS sequence"/>
</dbReference>
<dbReference type="PANTHER" id="PTHR45825">
    <property type="entry name" value="GRANULE-BOUND STARCH SYNTHASE 1, CHLOROPLASTIC/AMYLOPLASTIC"/>
    <property type="match status" value="1"/>
</dbReference>
<evidence type="ECO:0000256" key="7">
    <source>
        <dbReference type="ARBA" id="ARBA00023056"/>
    </source>
</evidence>
<evidence type="ECO:0000313" key="11">
    <source>
        <dbReference type="EMBL" id="NFV79693.1"/>
    </source>
</evidence>
<dbReference type="InterPro" id="IPR011835">
    <property type="entry name" value="GS/SS"/>
</dbReference>
<dbReference type="Pfam" id="PF00534">
    <property type="entry name" value="Glycos_transf_1"/>
    <property type="match status" value="1"/>
</dbReference>
<dbReference type="HAMAP" id="MF_00484">
    <property type="entry name" value="Glycogen_synth"/>
    <property type="match status" value="1"/>
</dbReference>
<sequence>MRVLFAASEVFPLVKTGGLADVSGALPAALIEAGQDVRVLMPGYAAAMDKAEGKREVGNLGDPLGVGAETVLVEGTLPGTAVPVWLLDCPALYHRAGGPYLDVDGADYADNSLRFGLLSWAAAHLCTAGSPSNWRPDVLHCHDWQTGLAPAYLKAWNVAERPATVFTIHNIAYQGQFPPETVPRLGLPWDFYSLAGMEYWNAMSFLKAGLVYSDKLTTVSPRYAKEIQSSPHGCGMEGILAERAADLVGILNGADTGVWDPATDQHIAHRYDAAGLVAGKAANKAALQAELGLAADPEAPLLVIVSRLNDLKGMDLVLSVLPAILRQGAQLAVLGTGDRGLEDGFRAVAAANPSQVAVSIGYSETLAHKLLAAGDMLVMPSRFEPCGLTQLYAMRYGTVPVVHVTGGLADTVVDATYDSLMTGTATGFAFEHANAGAFQWTGERALDAYRQPEQWRKVQKAGMAQDFTWGRSAGRYVDLYRALAPGKA</sequence>
<keyword evidence="5 8" id="KW-0328">Glycosyltransferase</keyword>
<comment type="caution">
    <text evidence="11">The sequence shown here is derived from an EMBL/GenBank/DDBJ whole genome shotgun (WGS) entry which is preliminary data.</text>
</comment>
<accession>A0A7C9UYE8</accession>
<evidence type="ECO:0000256" key="3">
    <source>
        <dbReference type="ARBA" id="ARBA00004964"/>
    </source>
</evidence>
<evidence type="ECO:0000256" key="8">
    <source>
        <dbReference type="HAMAP-Rule" id="MF_00484"/>
    </source>
</evidence>
<feature type="binding site" evidence="8">
    <location>
        <position position="15"/>
    </location>
    <ligand>
        <name>ADP-alpha-D-glucose</name>
        <dbReference type="ChEBI" id="CHEBI:57498"/>
    </ligand>
</feature>
<comment type="catalytic activity">
    <reaction evidence="1 8">
        <text>[(1-&gt;4)-alpha-D-glucosyl](n) + ADP-alpha-D-glucose = [(1-&gt;4)-alpha-D-glucosyl](n+1) + ADP + H(+)</text>
        <dbReference type="Rhea" id="RHEA:18189"/>
        <dbReference type="Rhea" id="RHEA-COMP:9584"/>
        <dbReference type="Rhea" id="RHEA-COMP:9587"/>
        <dbReference type="ChEBI" id="CHEBI:15378"/>
        <dbReference type="ChEBI" id="CHEBI:15444"/>
        <dbReference type="ChEBI" id="CHEBI:57498"/>
        <dbReference type="ChEBI" id="CHEBI:456216"/>
        <dbReference type="EC" id="2.4.1.21"/>
    </reaction>
</comment>
<dbReference type="CDD" id="cd03791">
    <property type="entry name" value="GT5_Glycogen_synthase_DULL1-like"/>
    <property type="match status" value="1"/>
</dbReference>
<organism evidence="11 12">
    <name type="scientific">Magnetospirillum aberrantis SpK</name>
    <dbReference type="NCBI Taxonomy" id="908842"/>
    <lineage>
        <taxon>Bacteria</taxon>
        <taxon>Pseudomonadati</taxon>
        <taxon>Pseudomonadota</taxon>
        <taxon>Alphaproteobacteria</taxon>
        <taxon>Rhodospirillales</taxon>
        <taxon>Rhodospirillaceae</taxon>
        <taxon>Magnetospirillum</taxon>
    </lineage>
</organism>
<evidence type="ECO:0000256" key="1">
    <source>
        <dbReference type="ARBA" id="ARBA00001478"/>
    </source>
</evidence>
<feature type="domain" description="Starch synthase catalytic" evidence="10">
    <location>
        <begin position="2"/>
        <end position="241"/>
    </location>
</feature>
<evidence type="ECO:0000256" key="5">
    <source>
        <dbReference type="ARBA" id="ARBA00022676"/>
    </source>
</evidence>
<dbReference type="RefSeq" id="WP_163676583.1">
    <property type="nucleotide sequence ID" value="NZ_JAAIYP010000033.1"/>
</dbReference>
<dbReference type="AlphaFoldDB" id="A0A7C9UYE8"/>
<dbReference type="EC" id="2.4.1.21" evidence="8"/>
<comment type="similarity">
    <text evidence="4 8">Belongs to the glycosyltransferase 1 family. Bacterial/plant glycogen synthase subfamily.</text>
</comment>
<gene>
    <name evidence="8 11" type="primary">glgA</name>
    <name evidence="11" type="ORF">G4223_06175</name>
</gene>
<dbReference type="InterPro" id="IPR013534">
    <property type="entry name" value="Starch_synth_cat_dom"/>
</dbReference>
<comment type="function">
    <text evidence="2 8">Synthesizes alpha-1,4-glucan chains using ADP-glucose.</text>
</comment>
<dbReference type="GO" id="GO:0005978">
    <property type="term" value="P:glycogen biosynthetic process"/>
    <property type="evidence" value="ECO:0007669"/>
    <property type="project" value="UniProtKB-UniRule"/>
</dbReference>
<reference evidence="11 12" key="1">
    <citation type="submission" date="2020-02" db="EMBL/GenBank/DDBJ databases">
        <authorList>
            <person name="Dziuba M."/>
            <person name="Kuznetsov B."/>
            <person name="Mardanov A."/>
            <person name="Ravin N."/>
            <person name="Grouzdev D."/>
        </authorList>
    </citation>
    <scope>NUCLEOTIDE SEQUENCE [LARGE SCALE GENOMIC DNA]</scope>
    <source>
        <strain evidence="11 12">SpK</strain>
    </source>
</reference>
<dbReference type="UniPathway" id="UPA00164"/>